<gene>
    <name evidence="2" type="ORF">TH3_15560</name>
</gene>
<organism evidence="2 3">
    <name type="scientific">Thalassospira xiamenensis M-5 = DSM 17429</name>
    <dbReference type="NCBI Taxonomy" id="1123366"/>
    <lineage>
        <taxon>Bacteria</taxon>
        <taxon>Pseudomonadati</taxon>
        <taxon>Pseudomonadota</taxon>
        <taxon>Alphaproteobacteria</taxon>
        <taxon>Rhodospirillales</taxon>
        <taxon>Thalassospiraceae</taxon>
        <taxon>Thalassospira</taxon>
    </lineage>
</organism>
<dbReference type="KEGG" id="txi:TH3_15560"/>
<dbReference type="SUPFAM" id="SSF47413">
    <property type="entry name" value="lambda repressor-like DNA-binding domains"/>
    <property type="match status" value="1"/>
</dbReference>
<dbReference type="CDD" id="cd00093">
    <property type="entry name" value="HTH_XRE"/>
    <property type="match status" value="1"/>
</dbReference>
<dbReference type="PROSITE" id="PS50943">
    <property type="entry name" value="HTH_CROC1"/>
    <property type="match status" value="1"/>
</dbReference>
<evidence type="ECO:0000313" key="3">
    <source>
        <dbReference type="Proteomes" id="UP000007127"/>
    </source>
</evidence>
<dbReference type="Gene3D" id="1.10.260.40">
    <property type="entry name" value="lambda repressor-like DNA-binding domains"/>
    <property type="match status" value="1"/>
</dbReference>
<dbReference type="GO" id="GO:0003677">
    <property type="term" value="F:DNA binding"/>
    <property type="evidence" value="ECO:0007669"/>
    <property type="project" value="InterPro"/>
</dbReference>
<sequence length="73" mass="8042">MTEKLPSLQELGRRVQEARKRENLSQVALAELIGISHVTIVRLEKGEGNLRLENAWKALSALGLVDTSSSDNT</sequence>
<dbReference type="InterPro" id="IPR001387">
    <property type="entry name" value="Cro/C1-type_HTH"/>
</dbReference>
<dbReference type="InterPro" id="IPR010982">
    <property type="entry name" value="Lambda_DNA-bd_dom_sf"/>
</dbReference>
<reference evidence="2 3" key="1">
    <citation type="journal article" date="2012" name="J. Bacteriol.">
        <title>Genome sequence of Thalassospira xiamenensis type strain M-5.</title>
        <authorList>
            <person name="Lai Q."/>
            <person name="Shao Z."/>
        </authorList>
    </citation>
    <scope>NUCLEOTIDE SEQUENCE [LARGE SCALE GENOMIC DNA]</scope>
    <source>
        <strain evidence="2 3">M-5</strain>
    </source>
</reference>
<evidence type="ECO:0000313" key="2">
    <source>
        <dbReference type="EMBL" id="AJD53216.1"/>
    </source>
</evidence>
<protein>
    <recommendedName>
        <fullName evidence="1">HTH cro/C1-type domain-containing protein</fullName>
    </recommendedName>
</protein>
<dbReference type="AlphaFoldDB" id="A0AB72UFV2"/>
<evidence type="ECO:0000259" key="1">
    <source>
        <dbReference type="PROSITE" id="PS50943"/>
    </source>
</evidence>
<dbReference type="SMART" id="SM00530">
    <property type="entry name" value="HTH_XRE"/>
    <property type="match status" value="1"/>
</dbReference>
<dbReference type="GeneID" id="31928789"/>
<proteinExistence type="predicted"/>
<name>A0AB72UFV2_9PROT</name>
<accession>A0AB72UFV2</accession>
<dbReference type="Pfam" id="PF01381">
    <property type="entry name" value="HTH_3"/>
    <property type="match status" value="1"/>
</dbReference>
<dbReference type="Proteomes" id="UP000007127">
    <property type="component" value="Chromosome"/>
</dbReference>
<dbReference type="EMBL" id="CP004388">
    <property type="protein sequence ID" value="AJD53216.1"/>
    <property type="molecule type" value="Genomic_DNA"/>
</dbReference>
<feature type="domain" description="HTH cro/C1-type" evidence="1">
    <location>
        <begin position="15"/>
        <end position="68"/>
    </location>
</feature>
<dbReference type="RefSeq" id="WP_007089695.1">
    <property type="nucleotide sequence ID" value="NZ_CP004388.1"/>
</dbReference>